<organism evidence="1 2">
    <name type="scientific">Helianthus annuus</name>
    <name type="common">Common sunflower</name>
    <dbReference type="NCBI Taxonomy" id="4232"/>
    <lineage>
        <taxon>Eukaryota</taxon>
        <taxon>Viridiplantae</taxon>
        <taxon>Streptophyta</taxon>
        <taxon>Embryophyta</taxon>
        <taxon>Tracheophyta</taxon>
        <taxon>Spermatophyta</taxon>
        <taxon>Magnoliopsida</taxon>
        <taxon>eudicotyledons</taxon>
        <taxon>Gunneridae</taxon>
        <taxon>Pentapetalae</taxon>
        <taxon>asterids</taxon>
        <taxon>campanulids</taxon>
        <taxon>Asterales</taxon>
        <taxon>Asteraceae</taxon>
        <taxon>Asteroideae</taxon>
        <taxon>Heliantheae alliance</taxon>
        <taxon>Heliantheae</taxon>
        <taxon>Helianthus</taxon>
    </lineage>
</organism>
<evidence type="ECO:0000313" key="1">
    <source>
        <dbReference type="EMBL" id="KAF5823238.1"/>
    </source>
</evidence>
<dbReference type="EMBL" id="MNCJ02000316">
    <property type="protein sequence ID" value="KAF5823238.1"/>
    <property type="molecule type" value="Genomic_DNA"/>
</dbReference>
<sequence length="43" mass="4820">MCARCGHSHLRMGLGCPVYLTARITLNVTYCIKGIQDHRGNKM</sequence>
<gene>
    <name evidence="1" type="ORF">HanXRQr2_Chr01g0036191</name>
</gene>
<comment type="caution">
    <text evidence="1">The sequence shown here is derived from an EMBL/GenBank/DDBJ whole genome shotgun (WGS) entry which is preliminary data.</text>
</comment>
<evidence type="ECO:0000313" key="2">
    <source>
        <dbReference type="Proteomes" id="UP000215914"/>
    </source>
</evidence>
<dbReference type="Proteomes" id="UP000215914">
    <property type="component" value="Unassembled WGS sequence"/>
</dbReference>
<reference evidence="1" key="2">
    <citation type="submission" date="2020-06" db="EMBL/GenBank/DDBJ databases">
        <title>Helianthus annuus Genome sequencing and assembly Release 2.</title>
        <authorList>
            <person name="Gouzy J."/>
            <person name="Langlade N."/>
            <person name="Munos S."/>
        </authorList>
    </citation>
    <scope>NUCLEOTIDE SEQUENCE</scope>
    <source>
        <tissue evidence="1">Leaves</tissue>
    </source>
</reference>
<proteinExistence type="predicted"/>
<dbReference type="Gramene" id="mRNA:HanXRQr2_Chr01g0036191">
    <property type="protein sequence ID" value="mRNA:HanXRQr2_Chr01g0036191"/>
    <property type="gene ID" value="HanXRQr2_Chr01g0036191"/>
</dbReference>
<accession>A0A9K3P5I5</accession>
<protein>
    <submittedName>
        <fullName evidence="1">Uncharacterized protein</fullName>
    </submittedName>
</protein>
<name>A0A9K3P5I5_HELAN</name>
<keyword evidence="2" id="KW-1185">Reference proteome</keyword>
<dbReference type="AlphaFoldDB" id="A0A9K3P5I5"/>
<reference evidence="1" key="1">
    <citation type="journal article" date="2017" name="Nature">
        <title>The sunflower genome provides insights into oil metabolism, flowering and Asterid evolution.</title>
        <authorList>
            <person name="Badouin H."/>
            <person name="Gouzy J."/>
            <person name="Grassa C.J."/>
            <person name="Murat F."/>
            <person name="Staton S.E."/>
            <person name="Cottret L."/>
            <person name="Lelandais-Briere C."/>
            <person name="Owens G.L."/>
            <person name="Carrere S."/>
            <person name="Mayjonade B."/>
            <person name="Legrand L."/>
            <person name="Gill N."/>
            <person name="Kane N.C."/>
            <person name="Bowers J.E."/>
            <person name="Hubner S."/>
            <person name="Bellec A."/>
            <person name="Berard A."/>
            <person name="Berges H."/>
            <person name="Blanchet N."/>
            <person name="Boniface M.C."/>
            <person name="Brunel D."/>
            <person name="Catrice O."/>
            <person name="Chaidir N."/>
            <person name="Claudel C."/>
            <person name="Donnadieu C."/>
            <person name="Faraut T."/>
            <person name="Fievet G."/>
            <person name="Helmstetter N."/>
            <person name="King M."/>
            <person name="Knapp S.J."/>
            <person name="Lai Z."/>
            <person name="Le Paslier M.C."/>
            <person name="Lippi Y."/>
            <person name="Lorenzon L."/>
            <person name="Mandel J.R."/>
            <person name="Marage G."/>
            <person name="Marchand G."/>
            <person name="Marquand E."/>
            <person name="Bret-Mestries E."/>
            <person name="Morien E."/>
            <person name="Nambeesan S."/>
            <person name="Nguyen T."/>
            <person name="Pegot-Espagnet P."/>
            <person name="Pouilly N."/>
            <person name="Raftis F."/>
            <person name="Sallet E."/>
            <person name="Schiex T."/>
            <person name="Thomas J."/>
            <person name="Vandecasteele C."/>
            <person name="Vares D."/>
            <person name="Vear F."/>
            <person name="Vautrin S."/>
            <person name="Crespi M."/>
            <person name="Mangin B."/>
            <person name="Burke J.M."/>
            <person name="Salse J."/>
            <person name="Munos S."/>
            <person name="Vincourt P."/>
            <person name="Rieseberg L.H."/>
            <person name="Langlade N.B."/>
        </authorList>
    </citation>
    <scope>NUCLEOTIDE SEQUENCE</scope>
    <source>
        <tissue evidence="1">Leaves</tissue>
    </source>
</reference>